<dbReference type="EMBL" id="FQWX01000048">
    <property type="protein sequence ID" value="SHH42971.1"/>
    <property type="molecule type" value="Genomic_DNA"/>
</dbReference>
<sequence>MADKTIQISIPADEDGYVSFECPHCEQRFKLRADEFEESDAINLFCPICGLVHELDHFYSKVFIEKAMNLVEQEAMEMIYDMFKGIERKSRGNKFMKFKAKSKPRVDIKEIYENIDELVEVESNCCKKHIKVTELDRLIGVYCSCCGVKNWNE</sequence>
<dbReference type="AlphaFoldDB" id="A0A1M5SWK6"/>
<protein>
    <recommendedName>
        <fullName evidence="3">TFIIB-type zinc ribbon-containing protein</fullName>
    </recommendedName>
</protein>
<name>A0A1M5SWK6_9FIRM</name>
<organism evidence="1 2">
    <name type="scientific">Asaccharospora irregularis DSM 2635</name>
    <dbReference type="NCBI Taxonomy" id="1121321"/>
    <lineage>
        <taxon>Bacteria</taxon>
        <taxon>Bacillati</taxon>
        <taxon>Bacillota</taxon>
        <taxon>Clostridia</taxon>
        <taxon>Peptostreptococcales</taxon>
        <taxon>Peptostreptococcaceae</taxon>
        <taxon>Asaccharospora</taxon>
    </lineage>
</organism>
<evidence type="ECO:0000313" key="1">
    <source>
        <dbReference type="EMBL" id="SHH42971.1"/>
    </source>
</evidence>
<keyword evidence="2" id="KW-1185">Reference proteome</keyword>
<evidence type="ECO:0000313" key="2">
    <source>
        <dbReference type="Proteomes" id="UP000243255"/>
    </source>
</evidence>
<dbReference type="RefSeq" id="WP_073127577.1">
    <property type="nucleotide sequence ID" value="NZ_BAABCH010000072.1"/>
</dbReference>
<dbReference type="STRING" id="1121321.SAMN04488530_1487"/>
<dbReference type="Proteomes" id="UP000243255">
    <property type="component" value="Unassembled WGS sequence"/>
</dbReference>
<dbReference type="OrthoDB" id="244835at2"/>
<reference evidence="2" key="1">
    <citation type="submission" date="2016-11" db="EMBL/GenBank/DDBJ databases">
        <authorList>
            <person name="Varghese N."/>
            <person name="Submissions S."/>
        </authorList>
    </citation>
    <scope>NUCLEOTIDE SEQUENCE [LARGE SCALE GENOMIC DNA]</scope>
    <source>
        <strain evidence="2">DSM 2635</strain>
    </source>
</reference>
<evidence type="ECO:0008006" key="3">
    <source>
        <dbReference type="Google" id="ProtNLM"/>
    </source>
</evidence>
<proteinExistence type="predicted"/>
<gene>
    <name evidence="1" type="ORF">SAMN04488530_1487</name>
</gene>
<accession>A0A1M5SWK6</accession>